<dbReference type="Pfam" id="PF11397">
    <property type="entry name" value="GlcNAc"/>
    <property type="match status" value="1"/>
</dbReference>
<gene>
    <name evidence="2" type="ORF">QTG54_000962</name>
</gene>
<feature type="region of interest" description="Disordered" evidence="1">
    <location>
        <begin position="1"/>
        <end position="29"/>
    </location>
</feature>
<organism evidence="2 3">
    <name type="scientific">Skeletonema marinoi</name>
    <dbReference type="NCBI Taxonomy" id="267567"/>
    <lineage>
        <taxon>Eukaryota</taxon>
        <taxon>Sar</taxon>
        <taxon>Stramenopiles</taxon>
        <taxon>Ochrophyta</taxon>
        <taxon>Bacillariophyta</taxon>
        <taxon>Coscinodiscophyceae</taxon>
        <taxon>Thalassiosirophycidae</taxon>
        <taxon>Thalassiosirales</taxon>
        <taxon>Skeletonemataceae</taxon>
        <taxon>Skeletonema</taxon>
        <taxon>Skeletonema marinoi-dohrnii complex</taxon>
    </lineage>
</organism>
<evidence type="ECO:0000313" key="3">
    <source>
        <dbReference type="Proteomes" id="UP001224775"/>
    </source>
</evidence>
<evidence type="ECO:0000256" key="1">
    <source>
        <dbReference type="SAM" id="MobiDB-lite"/>
    </source>
</evidence>
<dbReference type="AlphaFoldDB" id="A0AAD9DKS8"/>
<dbReference type="Proteomes" id="UP001224775">
    <property type="component" value="Unassembled WGS sequence"/>
</dbReference>
<reference evidence="2" key="1">
    <citation type="submission" date="2023-06" db="EMBL/GenBank/DDBJ databases">
        <title>Survivors Of The Sea: Transcriptome response of Skeletonema marinoi to long-term dormancy.</title>
        <authorList>
            <person name="Pinder M.I.M."/>
            <person name="Kourtchenko O."/>
            <person name="Robertson E.K."/>
            <person name="Larsson T."/>
            <person name="Maumus F."/>
            <person name="Osuna-Cruz C.M."/>
            <person name="Vancaester E."/>
            <person name="Stenow R."/>
            <person name="Vandepoele K."/>
            <person name="Ploug H."/>
            <person name="Bruchert V."/>
            <person name="Godhe A."/>
            <person name="Topel M."/>
        </authorList>
    </citation>
    <scope>NUCLEOTIDE SEQUENCE</scope>
    <source>
        <strain evidence="2">R05AC</strain>
    </source>
</reference>
<name>A0AAD9DKS8_9STRA</name>
<comment type="caution">
    <text evidence="2">The sequence shown here is derived from an EMBL/GenBank/DDBJ whole genome shotgun (WGS) entry which is preliminary data.</text>
</comment>
<dbReference type="EMBL" id="JATAAI010000001">
    <property type="protein sequence ID" value="KAK1749023.1"/>
    <property type="molecule type" value="Genomic_DNA"/>
</dbReference>
<dbReference type="PANTHER" id="PTHR34496:SF10">
    <property type="entry name" value="GLCNAC TRANSFERASE"/>
    <property type="match status" value="1"/>
</dbReference>
<dbReference type="InterPro" id="IPR021067">
    <property type="entry name" value="Glycosyltransferase"/>
</dbReference>
<sequence length="277" mass="30865">MFHRGTSYLSVGQRDDDSAAPSSSPSSNGSFLRGIGCLILISCILFLITPAPNNTHHNGAKVPEHLSPHRRIVDPRERTRKLPVRVQSLLAQSQIVGDHLQEVKDGSKTVEEAIHLSTNKQGSGIGSSAHIGAGALSRNVKSAPMTLNEILAFLNSFVKKLTASNVKNKHATFHGIWSAYHDLVAKHLYPWDQEYLRRMPPRRQDGSIYLSVVSFRDEFCVETLKDAFNKAKNPDNLFIGLVQQNCEDEKCRRGSNVGRIQTAIIYFVAHLWEDTLQ</sequence>
<keyword evidence="3" id="KW-1185">Reference proteome</keyword>
<evidence type="ECO:0000313" key="2">
    <source>
        <dbReference type="EMBL" id="KAK1749023.1"/>
    </source>
</evidence>
<dbReference type="PANTHER" id="PTHR34496">
    <property type="entry name" value="GLCNAC TRANSFERASE-RELATED"/>
    <property type="match status" value="1"/>
</dbReference>
<accession>A0AAD9DKS8</accession>
<proteinExistence type="predicted"/>
<protein>
    <submittedName>
        <fullName evidence="2">Uncharacterized protein</fullName>
    </submittedName>
</protein>
<feature type="compositionally biased region" description="Low complexity" evidence="1">
    <location>
        <begin position="19"/>
        <end position="29"/>
    </location>
</feature>